<name>A0A662YTL1_ACIRT</name>
<sequence>MVQAYPKFSKTSLCIDLQTVYETEDLKNVENALSMLELMIYNNLDRTFQEMSKLLKIVITTPITTAESERCFSTLKRIKTFLRNSMKTEQLNALAMLSIEKDMMADIPDFNNKVIEKFATIRHRRANFLYRFQRETDSDSASATEVGPLGTTPPDLTPPPAKMLATSLHWSTS</sequence>
<feature type="domain" description="HAT C-terminal dimerisation" evidence="2">
    <location>
        <begin position="43"/>
        <end position="103"/>
    </location>
</feature>
<dbReference type="Proteomes" id="UP000289886">
    <property type="component" value="Unassembled WGS sequence"/>
</dbReference>
<dbReference type="InterPro" id="IPR008906">
    <property type="entry name" value="HATC_C_dom"/>
</dbReference>
<dbReference type="PANTHER" id="PTHR45749:SF37">
    <property type="entry name" value="OS05G0311600 PROTEIN"/>
    <property type="match status" value="1"/>
</dbReference>
<dbReference type="AlphaFoldDB" id="A0A662YTL1"/>
<keyword evidence="4" id="KW-1185">Reference proteome</keyword>
<dbReference type="Pfam" id="PF05699">
    <property type="entry name" value="Dimer_Tnp_hAT"/>
    <property type="match status" value="1"/>
</dbReference>
<comment type="caution">
    <text evidence="3">The sequence shown here is derived from an EMBL/GenBank/DDBJ whole genome shotgun (WGS) entry which is preliminary data.</text>
</comment>
<organism evidence="3 4">
    <name type="scientific">Acipenser ruthenus</name>
    <name type="common">Sterlet sturgeon</name>
    <dbReference type="NCBI Taxonomy" id="7906"/>
    <lineage>
        <taxon>Eukaryota</taxon>
        <taxon>Metazoa</taxon>
        <taxon>Chordata</taxon>
        <taxon>Craniata</taxon>
        <taxon>Vertebrata</taxon>
        <taxon>Euteleostomi</taxon>
        <taxon>Actinopterygii</taxon>
        <taxon>Chondrostei</taxon>
        <taxon>Acipenseriformes</taxon>
        <taxon>Acipenseridae</taxon>
        <taxon>Acipenser</taxon>
    </lineage>
</organism>
<dbReference type="InterPro" id="IPR012337">
    <property type="entry name" value="RNaseH-like_sf"/>
</dbReference>
<reference evidence="3 4" key="1">
    <citation type="submission" date="2019-01" db="EMBL/GenBank/DDBJ databases">
        <title>Draft Genome and Complete Hox-Cluster Characterization of the Sterlet Sturgeon (Acipenser ruthenus).</title>
        <authorList>
            <person name="Wei Q."/>
        </authorList>
    </citation>
    <scope>NUCLEOTIDE SEQUENCE [LARGE SCALE GENOMIC DNA]</scope>
    <source>
        <strain evidence="3">WHYD16114868_AA</strain>
        <tissue evidence="3">Blood</tissue>
    </source>
</reference>
<dbReference type="PANTHER" id="PTHR45749">
    <property type="match status" value="1"/>
</dbReference>
<feature type="region of interest" description="Disordered" evidence="1">
    <location>
        <begin position="139"/>
        <end position="173"/>
    </location>
</feature>
<proteinExistence type="predicted"/>
<dbReference type="EMBL" id="SCEB01000365">
    <property type="protein sequence ID" value="RXM99485.1"/>
    <property type="molecule type" value="Genomic_DNA"/>
</dbReference>
<evidence type="ECO:0000313" key="3">
    <source>
        <dbReference type="EMBL" id="RXM99485.1"/>
    </source>
</evidence>
<dbReference type="SUPFAM" id="SSF53098">
    <property type="entry name" value="Ribonuclease H-like"/>
    <property type="match status" value="1"/>
</dbReference>
<evidence type="ECO:0000256" key="1">
    <source>
        <dbReference type="SAM" id="MobiDB-lite"/>
    </source>
</evidence>
<evidence type="ECO:0000313" key="4">
    <source>
        <dbReference type="Proteomes" id="UP000289886"/>
    </source>
</evidence>
<dbReference type="GO" id="GO:0046983">
    <property type="term" value="F:protein dimerization activity"/>
    <property type="evidence" value="ECO:0007669"/>
    <property type="project" value="InterPro"/>
</dbReference>
<protein>
    <submittedName>
        <fullName evidence="3">Zinc finger MYM-type protein 1</fullName>
    </submittedName>
</protein>
<evidence type="ECO:0000259" key="2">
    <source>
        <dbReference type="Pfam" id="PF05699"/>
    </source>
</evidence>
<accession>A0A662YTL1</accession>
<gene>
    <name evidence="3" type="ORF">EOD39_11430</name>
</gene>